<dbReference type="Proteomes" id="UP001341840">
    <property type="component" value="Unassembled WGS sequence"/>
</dbReference>
<proteinExistence type="predicted"/>
<reference evidence="2 3" key="1">
    <citation type="journal article" date="2023" name="Plants (Basel)">
        <title>Bridging the Gap: Combining Genomics and Transcriptomics Approaches to Understand Stylosanthes scabra, an Orphan Legume from the Brazilian Caatinga.</title>
        <authorList>
            <person name="Ferreira-Neto J.R.C."/>
            <person name="da Silva M.D."/>
            <person name="Binneck E."/>
            <person name="de Melo N.F."/>
            <person name="da Silva R.H."/>
            <person name="de Melo A.L.T.M."/>
            <person name="Pandolfi V."/>
            <person name="Bustamante F.O."/>
            <person name="Brasileiro-Vidal A.C."/>
            <person name="Benko-Iseppon A.M."/>
        </authorList>
    </citation>
    <scope>NUCLEOTIDE SEQUENCE [LARGE SCALE GENOMIC DNA]</scope>
    <source>
        <tissue evidence="2">Leaves</tissue>
    </source>
</reference>
<evidence type="ECO:0000313" key="2">
    <source>
        <dbReference type="EMBL" id="MED6147861.1"/>
    </source>
</evidence>
<comment type="caution">
    <text evidence="2">The sequence shown here is derived from an EMBL/GenBank/DDBJ whole genome shotgun (WGS) entry which is preliminary data.</text>
</comment>
<evidence type="ECO:0000313" key="3">
    <source>
        <dbReference type="Proteomes" id="UP001341840"/>
    </source>
</evidence>
<feature type="region of interest" description="Disordered" evidence="1">
    <location>
        <begin position="54"/>
        <end position="76"/>
    </location>
</feature>
<evidence type="ECO:0000256" key="1">
    <source>
        <dbReference type="SAM" id="MobiDB-lite"/>
    </source>
</evidence>
<dbReference type="EMBL" id="JASCZI010090931">
    <property type="protein sequence ID" value="MED6147861.1"/>
    <property type="molecule type" value="Genomic_DNA"/>
</dbReference>
<sequence length="76" mass="8184">MQRFLVTQDVRHFSVYAVDGVRVGNGIEITSTDEDYVPTAAELSGLGEGLVEVEVEGDSEASSEEDRFDDSADDGV</sequence>
<keyword evidence="3" id="KW-1185">Reference proteome</keyword>
<protein>
    <submittedName>
        <fullName evidence="2">Uncharacterized protein</fullName>
    </submittedName>
</protein>
<accession>A0ABU6TGL2</accession>
<organism evidence="2 3">
    <name type="scientific">Stylosanthes scabra</name>
    <dbReference type="NCBI Taxonomy" id="79078"/>
    <lineage>
        <taxon>Eukaryota</taxon>
        <taxon>Viridiplantae</taxon>
        <taxon>Streptophyta</taxon>
        <taxon>Embryophyta</taxon>
        <taxon>Tracheophyta</taxon>
        <taxon>Spermatophyta</taxon>
        <taxon>Magnoliopsida</taxon>
        <taxon>eudicotyledons</taxon>
        <taxon>Gunneridae</taxon>
        <taxon>Pentapetalae</taxon>
        <taxon>rosids</taxon>
        <taxon>fabids</taxon>
        <taxon>Fabales</taxon>
        <taxon>Fabaceae</taxon>
        <taxon>Papilionoideae</taxon>
        <taxon>50 kb inversion clade</taxon>
        <taxon>dalbergioids sensu lato</taxon>
        <taxon>Dalbergieae</taxon>
        <taxon>Pterocarpus clade</taxon>
        <taxon>Stylosanthes</taxon>
    </lineage>
</organism>
<gene>
    <name evidence="2" type="ORF">PIB30_047915</name>
</gene>
<name>A0ABU6TGL2_9FABA</name>